<keyword evidence="2" id="KW-1185">Reference proteome</keyword>
<sequence length="136" mass="15267">MPIQYTFIEHPPVLHLRYSGQFTMQTSLDAVAEYSQNPKFVAEMPHLIDLSGIHVFTTDHKEFIEAQIRLLEQYGEYRYESTSVFLAPTPAARQLAAMATNMWSEVPGINLRTVEDIAHAAVILGLPDSYVDSLAA</sequence>
<dbReference type="EMBL" id="FWFT01000001">
    <property type="protein sequence ID" value="SLN12070.1"/>
    <property type="molecule type" value="Genomic_DNA"/>
</dbReference>
<evidence type="ECO:0008006" key="3">
    <source>
        <dbReference type="Google" id="ProtNLM"/>
    </source>
</evidence>
<evidence type="ECO:0000313" key="1">
    <source>
        <dbReference type="EMBL" id="SLN12070.1"/>
    </source>
</evidence>
<dbReference type="RefSeq" id="WP_085862649.1">
    <property type="nucleotide sequence ID" value="NZ_FWFT01000001.1"/>
</dbReference>
<evidence type="ECO:0000313" key="2">
    <source>
        <dbReference type="Proteomes" id="UP000193623"/>
    </source>
</evidence>
<accession>A0A1Y5RAA4</accession>
<reference evidence="1 2" key="1">
    <citation type="submission" date="2017-03" db="EMBL/GenBank/DDBJ databases">
        <authorList>
            <person name="Afonso C.L."/>
            <person name="Miller P.J."/>
            <person name="Scott M.A."/>
            <person name="Spackman E."/>
            <person name="Goraichik I."/>
            <person name="Dimitrov K.M."/>
            <person name="Suarez D.L."/>
            <person name="Swayne D.E."/>
        </authorList>
    </citation>
    <scope>NUCLEOTIDE SEQUENCE [LARGE SCALE GENOMIC DNA]</scope>
    <source>
        <strain evidence="1 2">CECT 8397</strain>
    </source>
</reference>
<organism evidence="1 2">
    <name type="scientific">Pseudooctadecabacter jejudonensis</name>
    <dbReference type="NCBI Taxonomy" id="1391910"/>
    <lineage>
        <taxon>Bacteria</taxon>
        <taxon>Pseudomonadati</taxon>
        <taxon>Pseudomonadota</taxon>
        <taxon>Alphaproteobacteria</taxon>
        <taxon>Rhodobacterales</taxon>
        <taxon>Paracoccaceae</taxon>
        <taxon>Pseudooctadecabacter</taxon>
    </lineage>
</organism>
<dbReference type="AlphaFoldDB" id="A0A1Y5RAA4"/>
<dbReference type="OrthoDB" id="7877306at2"/>
<proteinExistence type="predicted"/>
<gene>
    <name evidence="1" type="ORF">PSJ8397_00141</name>
</gene>
<protein>
    <recommendedName>
        <fullName evidence="3">STAS domain-containing protein</fullName>
    </recommendedName>
</protein>
<name>A0A1Y5RAA4_9RHOB</name>
<dbReference type="Proteomes" id="UP000193623">
    <property type="component" value="Unassembled WGS sequence"/>
</dbReference>